<dbReference type="GO" id="GO:0004175">
    <property type="term" value="F:endopeptidase activity"/>
    <property type="evidence" value="ECO:0007669"/>
    <property type="project" value="UniProtKB-ARBA"/>
</dbReference>
<evidence type="ECO:0000313" key="4">
    <source>
        <dbReference type="Proteomes" id="UP000036932"/>
    </source>
</evidence>
<evidence type="ECO:0000259" key="2">
    <source>
        <dbReference type="Pfam" id="PF02517"/>
    </source>
</evidence>
<name>A0A0M1P4L5_9BACL</name>
<feature type="transmembrane region" description="Helical" evidence="1">
    <location>
        <begin position="44"/>
        <end position="64"/>
    </location>
</feature>
<feature type="transmembrane region" description="Helical" evidence="1">
    <location>
        <begin position="117"/>
        <end position="140"/>
    </location>
</feature>
<dbReference type="AlphaFoldDB" id="A0A0M1P4L5"/>
<comment type="caution">
    <text evidence="3">The sequence shown here is derived from an EMBL/GenBank/DDBJ whole genome shotgun (WGS) entry which is preliminary data.</text>
</comment>
<keyword evidence="1" id="KW-0812">Transmembrane</keyword>
<feature type="transmembrane region" description="Helical" evidence="1">
    <location>
        <begin position="160"/>
        <end position="193"/>
    </location>
</feature>
<gene>
    <name evidence="3" type="ORF">AM231_09905</name>
</gene>
<feature type="transmembrane region" description="Helical" evidence="1">
    <location>
        <begin position="12"/>
        <end position="32"/>
    </location>
</feature>
<dbReference type="RefSeq" id="WP_054402460.1">
    <property type="nucleotide sequence ID" value="NZ_LIUT01000001.1"/>
</dbReference>
<proteinExistence type="predicted"/>
<dbReference type="InterPro" id="IPR003675">
    <property type="entry name" value="Rce1/LyrA-like_dom"/>
</dbReference>
<keyword evidence="4" id="KW-1185">Reference proteome</keyword>
<accession>A0A0M1P4L5</accession>
<feature type="transmembrane region" description="Helical" evidence="1">
    <location>
        <begin position="227"/>
        <end position="248"/>
    </location>
</feature>
<dbReference type="Pfam" id="PF02517">
    <property type="entry name" value="Rce1-like"/>
    <property type="match status" value="1"/>
</dbReference>
<feature type="domain" description="CAAX prenyl protease 2/Lysostaphin resistance protein A-like" evidence="2">
    <location>
        <begin position="125"/>
        <end position="209"/>
    </location>
</feature>
<protein>
    <submittedName>
        <fullName evidence="3">CAAX protease</fullName>
    </submittedName>
</protein>
<reference evidence="4" key="1">
    <citation type="submission" date="2015-08" db="EMBL/GenBank/DDBJ databases">
        <title>Genome sequencing project for genomic taxonomy and phylogenomics of Bacillus-like bacteria.</title>
        <authorList>
            <person name="Liu B."/>
            <person name="Wang J."/>
            <person name="Zhu Y."/>
            <person name="Liu G."/>
            <person name="Chen Q."/>
            <person name="Chen Z."/>
            <person name="Lan J."/>
            <person name="Che J."/>
            <person name="Ge C."/>
            <person name="Shi H."/>
            <person name="Pan Z."/>
            <person name="Liu X."/>
        </authorList>
    </citation>
    <scope>NUCLEOTIDE SEQUENCE [LARGE SCALE GENOMIC DNA]</scope>
    <source>
        <strain evidence="4">FJAT-22460</strain>
    </source>
</reference>
<dbReference type="PATRIC" id="fig|1705565.3.peg.3963"/>
<evidence type="ECO:0000256" key="1">
    <source>
        <dbReference type="SAM" id="Phobius"/>
    </source>
</evidence>
<feature type="transmembrane region" description="Helical" evidence="1">
    <location>
        <begin position="200"/>
        <end position="221"/>
    </location>
</feature>
<keyword evidence="1" id="KW-1133">Transmembrane helix</keyword>
<dbReference type="OrthoDB" id="2579539at2"/>
<keyword evidence="1" id="KW-0472">Membrane</keyword>
<feature type="transmembrane region" description="Helical" evidence="1">
    <location>
        <begin position="84"/>
        <end position="105"/>
    </location>
</feature>
<dbReference type="EMBL" id="LIUT01000001">
    <property type="protein sequence ID" value="KOR89421.1"/>
    <property type="molecule type" value="Genomic_DNA"/>
</dbReference>
<keyword evidence="3" id="KW-0378">Hydrolase</keyword>
<dbReference type="Proteomes" id="UP000036932">
    <property type="component" value="Unassembled WGS sequence"/>
</dbReference>
<dbReference type="GO" id="GO:0080120">
    <property type="term" value="P:CAAX-box protein maturation"/>
    <property type="evidence" value="ECO:0007669"/>
    <property type="project" value="UniProtKB-ARBA"/>
</dbReference>
<evidence type="ECO:0000313" key="3">
    <source>
        <dbReference type="EMBL" id="KOR89421.1"/>
    </source>
</evidence>
<sequence>MKGLRIAGNTVLYLVIYAVIVMLVNQVLYNWVSDPGLKDWIRANSGIVLIVSNIIVLAIYLPLLRWQKITLKDLGFVPTHGRSLLLSAGTGIWLGLFIAVFTRLPWVKATFPAISDLVAFVAGGSLIIFVIGSLLLGSLLEEWLFRGMLFHTLSQRLSVLWTVLLQAVLFGAVFMNVTVGAFAALGAIIYGVVRAGSNSLWGSLAAHVCSTGTLYIVLRWADDWQSGMLGLLALISGLGIAAHVLLLLRGSSGRAVKEQNVSDFITS</sequence>
<keyword evidence="3" id="KW-0645">Protease</keyword>
<dbReference type="GO" id="GO:0006508">
    <property type="term" value="P:proteolysis"/>
    <property type="evidence" value="ECO:0007669"/>
    <property type="project" value="UniProtKB-KW"/>
</dbReference>
<organism evidence="3 4">
    <name type="scientific">Paenibacillus solani</name>
    <dbReference type="NCBI Taxonomy" id="1705565"/>
    <lineage>
        <taxon>Bacteria</taxon>
        <taxon>Bacillati</taxon>
        <taxon>Bacillota</taxon>
        <taxon>Bacilli</taxon>
        <taxon>Bacillales</taxon>
        <taxon>Paenibacillaceae</taxon>
        <taxon>Paenibacillus</taxon>
    </lineage>
</organism>